<dbReference type="EMBL" id="ML986707">
    <property type="protein sequence ID" value="KAF2259496.1"/>
    <property type="molecule type" value="Genomic_DNA"/>
</dbReference>
<accession>A0A9P4N5I9</accession>
<sequence length="354" mass="40939">MACVVVLRDALPKQTSPRTCDVTAKQHEYAHCSRAPGPRYLTSWQYHAVGSGADNGPLYCLVRICERQFDHMGLMQEKMFTFVRLSGGNIESGLNILLLYIIVGKRSVRRMRSFQRLWLFFVSDEATKVRFVWSSGLRLPWTSKQQLQNITAQRTDRNQPRALGTNHYTQGDEACARTDSLYAVDAVYNNVIKPEALLVHKTEELWYNNDGSFQSLKLVTSVDRLGYGHIWQREYVGADVLKENNDSLDVFPYHLDRDWWQVGLAPSVHISELKICTTAKIFWKIREELSRYLPRPKWNPRIHISINTFWVKSVPPGPFHFVIDYEDAGYHIKVEENRREYVVRRSGDPVATTG</sequence>
<protein>
    <submittedName>
        <fullName evidence="2">Uncharacterized protein</fullName>
    </submittedName>
</protein>
<dbReference type="AlphaFoldDB" id="A0A9P4N5I9"/>
<name>A0A9P4N5I9_9PLEO</name>
<evidence type="ECO:0000313" key="2">
    <source>
        <dbReference type="EMBL" id="KAF2259496.1"/>
    </source>
</evidence>
<dbReference type="Proteomes" id="UP000800093">
    <property type="component" value="Unassembled WGS sequence"/>
</dbReference>
<keyword evidence="3" id="KW-1185">Reference proteome</keyword>
<evidence type="ECO:0000256" key="1">
    <source>
        <dbReference type="SAM" id="Phobius"/>
    </source>
</evidence>
<comment type="caution">
    <text evidence="2">The sequence shown here is derived from an EMBL/GenBank/DDBJ whole genome shotgun (WGS) entry which is preliminary data.</text>
</comment>
<keyword evidence="1" id="KW-0472">Membrane</keyword>
<gene>
    <name evidence="2" type="ORF">CC78DRAFT_585877</name>
</gene>
<keyword evidence="1" id="KW-1133">Transmembrane helix</keyword>
<evidence type="ECO:0000313" key="3">
    <source>
        <dbReference type="Proteomes" id="UP000800093"/>
    </source>
</evidence>
<organism evidence="2 3">
    <name type="scientific">Lojkania enalia</name>
    <dbReference type="NCBI Taxonomy" id="147567"/>
    <lineage>
        <taxon>Eukaryota</taxon>
        <taxon>Fungi</taxon>
        <taxon>Dikarya</taxon>
        <taxon>Ascomycota</taxon>
        <taxon>Pezizomycotina</taxon>
        <taxon>Dothideomycetes</taxon>
        <taxon>Pleosporomycetidae</taxon>
        <taxon>Pleosporales</taxon>
        <taxon>Pleosporales incertae sedis</taxon>
        <taxon>Lojkania</taxon>
    </lineage>
</organism>
<reference evidence="3" key="1">
    <citation type="journal article" date="2020" name="Stud. Mycol.">
        <title>101 Dothideomycetes genomes: A test case for predicting lifestyles and emergence of pathogens.</title>
        <authorList>
            <person name="Haridas S."/>
            <person name="Albert R."/>
            <person name="Binder M."/>
            <person name="Bloem J."/>
            <person name="LaButti K."/>
            <person name="Salamov A."/>
            <person name="Andreopoulos B."/>
            <person name="Baker S."/>
            <person name="Barry K."/>
            <person name="Bills G."/>
            <person name="Bluhm B."/>
            <person name="Cannon C."/>
            <person name="Castanera R."/>
            <person name="Culley D."/>
            <person name="Daum C."/>
            <person name="Ezra D."/>
            <person name="Gonzalez J."/>
            <person name="Henrissat B."/>
            <person name="Kuo A."/>
            <person name="Liang C."/>
            <person name="Lipzen A."/>
            <person name="Lutzoni F."/>
            <person name="Magnuson J."/>
            <person name="Mondo S."/>
            <person name="Nolan M."/>
            <person name="Ohm R."/>
            <person name="Pangilinan J."/>
            <person name="Park H.-J."/>
            <person name="Ramirez L."/>
            <person name="Alfaro M."/>
            <person name="Sun H."/>
            <person name="Tritt A."/>
            <person name="Yoshinaga Y."/>
            <person name="Zwiers L.-H."/>
            <person name="Turgeon B."/>
            <person name="Goodwin S."/>
            <person name="Spatafora J."/>
            <person name="Crous P."/>
            <person name="Grigoriev I."/>
        </authorList>
    </citation>
    <scope>NUCLEOTIDE SEQUENCE [LARGE SCALE GENOMIC DNA]</scope>
    <source>
        <strain evidence="3">CBS 304.66</strain>
    </source>
</reference>
<feature type="transmembrane region" description="Helical" evidence="1">
    <location>
        <begin position="82"/>
        <end position="103"/>
    </location>
</feature>
<proteinExistence type="predicted"/>
<keyword evidence="1" id="KW-0812">Transmembrane</keyword>